<accession>A0A4R7JCA7</accession>
<dbReference type="GO" id="GO:0005524">
    <property type="term" value="F:ATP binding"/>
    <property type="evidence" value="ECO:0007669"/>
    <property type="project" value="InterPro"/>
</dbReference>
<keyword evidence="4" id="KW-0406">Ion transport</keyword>
<dbReference type="InterPro" id="IPR051535">
    <property type="entry name" value="Siderophore_ABC-ATPase"/>
</dbReference>
<dbReference type="GO" id="GO:0005886">
    <property type="term" value="C:plasma membrane"/>
    <property type="evidence" value="ECO:0007669"/>
    <property type="project" value="UniProtKB-SubCell"/>
</dbReference>
<evidence type="ECO:0000256" key="1">
    <source>
        <dbReference type="ARBA" id="ARBA00004202"/>
    </source>
</evidence>
<protein>
    <submittedName>
        <fullName evidence="7">ABC transporter family protein</fullName>
    </submittedName>
</protein>
<keyword evidence="2" id="KW-0813">Transport</keyword>
<dbReference type="Gene3D" id="3.40.50.300">
    <property type="entry name" value="P-loop containing nucleotide triphosphate hydrolases"/>
    <property type="match status" value="1"/>
</dbReference>
<organism evidence="7 8">
    <name type="scientific">Naumannella halotolerans</name>
    <dbReference type="NCBI Taxonomy" id="993414"/>
    <lineage>
        <taxon>Bacteria</taxon>
        <taxon>Bacillati</taxon>
        <taxon>Actinomycetota</taxon>
        <taxon>Actinomycetes</taxon>
        <taxon>Propionibacteriales</taxon>
        <taxon>Propionibacteriaceae</taxon>
        <taxon>Naumannella</taxon>
    </lineage>
</organism>
<evidence type="ECO:0000256" key="3">
    <source>
        <dbReference type="ARBA" id="ARBA00022475"/>
    </source>
</evidence>
<dbReference type="PANTHER" id="PTHR42771">
    <property type="entry name" value="IRON(3+)-HYDROXAMATE IMPORT ATP-BINDING PROTEIN FHUC"/>
    <property type="match status" value="1"/>
</dbReference>
<dbReference type="Pfam" id="PF00005">
    <property type="entry name" value="ABC_tran"/>
    <property type="match status" value="1"/>
</dbReference>
<reference evidence="7 8" key="1">
    <citation type="submission" date="2019-03" db="EMBL/GenBank/DDBJ databases">
        <title>Genomic Encyclopedia of Archaeal and Bacterial Type Strains, Phase II (KMG-II): from individual species to whole genera.</title>
        <authorList>
            <person name="Goeker M."/>
        </authorList>
    </citation>
    <scope>NUCLEOTIDE SEQUENCE [LARGE SCALE GENOMIC DNA]</scope>
    <source>
        <strain evidence="7 8">DSM 24323</strain>
    </source>
</reference>
<feature type="domain" description="ABC transporter" evidence="6">
    <location>
        <begin position="10"/>
        <end position="189"/>
    </location>
</feature>
<dbReference type="Proteomes" id="UP000295371">
    <property type="component" value="Unassembled WGS sequence"/>
</dbReference>
<dbReference type="EMBL" id="SOAW01000001">
    <property type="protein sequence ID" value="TDT34283.1"/>
    <property type="molecule type" value="Genomic_DNA"/>
</dbReference>
<dbReference type="GO" id="GO:0006811">
    <property type="term" value="P:monoatomic ion transport"/>
    <property type="evidence" value="ECO:0007669"/>
    <property type="project" value="UniProtKB-KW"/>
</dbReference>
<dbReference type="InterPro" id="IPR003439">
    <property type="entry name" value="ABC_transporter-like_ATP-bd"/>
</dbReference>
<dbReference type="GO" id="GO:0016887">
    <property type="term" value="F:ATP hydrolysis activity"/>
    <property type="evidence" value="ECO:0007669"/>
    <property type="project" value="InterPro"/>
</dbReference>
<comment type="caution">
    <text evidence="7">The sequence shown here is derived from an EMBL/GenBank/DDBJ whole genome shotgun (WGS) entry which is preliminary data.</text>
</comment>
<dbReference type="InterPro" id="IPR027417">
    <property type="entry name" value="P-loop_NTPase"/>
</dbReference>
<keyword evidence="8" id="KW-1185">Reference proteome</keyword>
<dbReference type="SUPFAM" id="SSF52540">
    <property type="entry name" value="P-loop containing nucleoside triphosphate hydrolases"/>
    <property type="match status" value="1"/>
</dbReference>
<evidence type="ECO:0000256" key="4">
    <source>
        <dbReference type="ARBA" id="ARBA00023065"/>
    </source>
</evidence>
<comment type="subcellular location">
    <subcellularLocation>
        <location evidence="1">Cell membrane</location>
        <topology evidence="1">Peripheral membrane protein</topology>
    </subcellularLocation>
</comment>
<gene>
    <name evidence="7" type="ORF">CLV29_1941</name>
</gene>
<evidence type="ECO:0000313" key="8">
    <source>
        <dbReference type="Proteomes" id="UP000295371"/>
    </source>
</evidence>
<dbReference type="AlphaFoldDB" id="A0A4R7JCA7"/>
<dbReference type="PROSITE" id="PS00211">
    <property type="entry name" value="ABC_TRANSPORTER_1"/>
    <property type="match status" value="1"/>
</dbReference>
<dbReference type="OrthoDB" id="5296765at2"/>
<keyword evidence="3" id="KW-1003">Cell membrane</keyword>
<name>A0A4R7JCA7_9ACTN</name>
<sequence length="193" mass="20685">MAVDGAEPFLVADAVTLAYDSRTVSVGLDVGITEGEFTVILGPNACGKSTLLRALSRLIRPSSGRILLDGSEIHQLPSKELARRMGLLPQGAQAPEGITVGGLVARGRFPHQSLLRQWSEEDQSAVISALARTGMTDLVDRRLDELSGGQRQRVWIAMALAQETPILVFGLRCRVLPDPLTGSPMVLPAPPRD</sequence>
<dbReference type="PROSITE" id="PS50893">
    <property type="entry name" value="ABC_TRANSPORTER_2"/>
    <property type="match status" value="1"/>
</dbReference>
<keyword evidence="5" id="KW-0472">Membrane</keyword>
<dbReference type="InterPro" id="IPR017871">
    <property type="entry name" value="ABC_transporter-like_CS"/>
</dbReference>
<proteinExistence type="predicted"/>
<evidence type="ECO:0000256" key="5">
    <source>
        <dbReference type="ARBA" id="ARBA00023136"/>
    </source>
</evidence>
<evidence type="ECO:0000256" key="2">
    <source>
        <dbReference type="ARBA" id="ARBA00022448"/>
    </source>
</evidence>
<dbReference type="RefSeq" id="WP_133754682.1">
    <property type="nucleotide sequence ID" value="NZ_SOAW01000001.1"/>
</dbReference>
<evidence type="ECO:0000259" key="6">
    <source>
        <dbReference type="PROSITE" id="PS50893"/>
    </source>
</evidence>
<evidence type="ECO:0000313" key="7">
    <source>
        <dbReference type="EMBL" id="TDT34283.1"/>
    </source>
</evidence>
<dbReference type="PANTHER" id="PTHR42771:SF2">
    <property type="entry name" value="IRON(3+)-HYDROXAMATE IMPORT ATP-BINDING PROTEIN FHUC"/>
    <property type="match status" value="1"/>
</dbReference>